<dbReference type="PROSITE" id="PS50179">
    <property type="entry name" value="VHS"/>
    <property type="match status" value="1"/>
</dbReference>
<protein>
    <submittedName>
        <fullName evidence="7">(diamondback moth) hypothetical protein</fullName>
    </submittedName>
</protein>
<dbReference type="AlphaFoldDB" id="A0A8S4D267"/>
<dbReference type="GO" id="GO:0016020">
    <property type="term" value="C:membrane"/>
    <property type="evidence" value="ECO:0007669"/>
    <property type="project" value="TreeGrafter"/>
</dbReference>
<comment type="similarity">
    <text evidence="1">Belongs to the TOM1 family.</text>
</comment>
<dbReference type="PANTHER" id="PTHR13856">
    <property type="entry name" value="VHS DOMAIN CONTAINING PROTEIN FAMILY"/>
    <property type="match status" value="1"/>
</dbReference>
<feature type="region of interest" description="Disordered" evidence="4">
    <location>
        <begin position="534"/>
        <end position="574"/>
    </location>
</feature>
<comment type="caution">
    <text evidence="7">The sequence shown here is derived from an EMBL/GenBank/DDBJ whole genome shotgun (WGS) entry which is preliminary data.</text>
</comment>
<dbReference type="GO" id="GO:0015031">
    <property type="term" value="P:protein transport"/>
    <property type="evidence" value="ECO:0007669"/>
    <property type="project" value="UniProtKB-KW"/>
</dbReference>
<evidence type="ECO:0000313" key="7">
    <source>
        <dbReference type="EMBL" id="CAG9088642.1"/>
    </source>
</evidence>
<dbReference type="SUPFAM" id="SSF89009">
    <property type="entry name" value="GAT-like domain"/>
    <property type="match status" value="2"/>
</dbReference>
<dbReference type="PIRSF" id="PIRSF036948">
    <property type="entry name" value="TOM1"/>
    <property type="match status" value="1"/>
</dbReference>
<evidence type="ECO:0000256" key="3">
    <source>
        <dbReference type="ARBA" id="ARBA00022927"/>
    </source>
</evidence>
<dbReference type="GO" id="GO:0005768">
    <property type="term" value="C:endosome"/>
    <property type="evidence" value="ECO:0007669"/>
    <property type="project" value="TreeGrafter"/>
</dbReference>
<dbReference type="CDD" id="cd03565">
    <property type="entry name" value="VHS_Tom1_like"/>
    <property type="match status" value="1"/>
</dbReference>
<dbReference type="Gene3D" id="1.25.40.90">
    <property type="match status" value="1"/>
</dbReference>
<dbReference type="Pfam" id="PF03127">
    <property type="entry name" value="GAT"/>
    <property type="match status" value="1"/>
</dbReference>
<gene>
    <name evidence="7" type="ORF">PLXY2_LOCUS238</name>
</gene>
<evidence type="ECO:0000256" key="4">
    <source>
        <dbReference type="SAM" id="MobiDB-lite"/>
    </source>
</evidence>
<proteinExistence type="inferred from homology"/>
<dbReference type="InterPro" id="IPR002014">
    <property type="entry name" value="VHS_dom"/>
</dbReference>
<evidence type="ECO:0000256" key="1">
    <source>
        <dbReference type="ARBA" id="ARBA00007708"/>
    </source>
</evidence>
<dbReference type="InterPro" id="IPR014645">
    <property type="entry name" value="TOM1"/>
</dbReference>
<accession>A0A8S4D267</accession>
<evidence type="ECO:0000259" key="6">
    <source>
        <dbReference type="PROSITE" id="PS50909"/>
    </source>
</evidence>
<dbReference type="Gene3D" id="1.20.58.160">
    <property type="match status" value="2"/>
</dbReference>
<keyword evidence="8" id="KW-1185">Reference proteome</keyword>
<dbReference type="GO" id="GO:0035091">
    <property type="term" value="F:phosphatidylinositol binding"/>
    <property type="evidence" value="ECO:0007669"/>
    <property type="project" value="InterPro"/>
</dbReference>
<dbReference type="EMBL" id="CAJHNJ030000001">
    <property type="protein sequence ID" value="CAG9088642.1"/>
    <property type="molecule type" value="Genomic_DNA"/>
</dbReference>
<feature type="region of interest" description="Disordered" evidence="4">
    <location>
        <begin position="454"/>
        <end position="493"/>
    </location>
</feature>
<dbReference type="Pfam" id="PF00790">
    <property type="entry name" value="VHS"/>
    <property type="match status" value="1"/>
</dbReference>
<feature type="domain" description="VHS" evidence="5">
    <location>
        <begin position="21"/>
        <end position="154"/>
    </location>
</feature>
<reference evidence="7" key="1">
    <citation type="submission" date="2020-11" db="EMBL/GenBank/DDBJ databases">
        <authorList>
            <person name="Whiteford S."/>
        </authorList>
    </citation>
    <scope>NUCLEOTIDE SEQUENCE</scope>
</reference>
<dbReference type="PROSITE" id="PS50909">
    <property type="entry name" value="GAT"/>
    <property type="match status" value="1"/>
</dbReference>
<feature type="region of interest" description="Disordered" evidence="4">
    <location>
        <begin position="168"/>
        <end position="200"/>
    </location>
</feature>
<dbReference type="Proteomes" id="UP000653454">
    <property type="component" value="Unassembled WGS sequence"/>
</dbReference>
<evidence type="ECO:0000256" key="2">
    <source>
        <dbReference type="ARBA" id="ARBA00022448"/>
    </source>
</evidence>
<dbReference type="GO" id="GO:0043130">
    <property type="term" value="F:ubiquitin binding"/>
    <property type="evidence" value="ECO:0007669"/>
    <property type="project" value="InterPro"/>
</dbReference>
<keyword evidence="3" id="KW-0653">Protein transport</keyword>
<dbReference type="PANTHER" id="PTHR13856:SF137">
    <property type="entry name" value="GH05942P"/>
    <property type="match status" value="1"/>
</dbReference>
<evidence type="ECO:0000313" key="8">
    <source>
        <dbReference type="Proteomes" id="UP000653454"/>
    </source>
</evidence>
<name>A0A8S4D267_PLUXY</name>
<dbReference type="InterPro" id="IPR038425">
    <property type="entry name" value="GAT_sf"/>
</dbReference>
<keyword evidence="2" id="KW-0813">Transport</keyword>
<sequence length="574" mass="61727">MSFFGVGNPFSTPVGQKIEQATDGLLPSENWALNMEICDLINASPEAAKDAIKAIRKRLTQSAGKNYTVVMYTLTVLETCVKNCGKPLHVLACHKEFISELVKLIGPKNDPPTIVQDKVLSLIQCWADAFQTQPDLQGVVLIYNELKQKGVEFPMTDLDAMAPIFTPQRSVPDGAGDPAASPQRVGATQSTPSIQLRDIMPQSTSTPSIQLRDVMPQSTDSIVTLTPQQTSKLFADLAVVEGNMAVMADMLNELTAAPPPHHPQDLKLLDVSSWLLIEIRHIPIAMSKLFADLAVVEGNMAVMADMLNELTAAPPPHHLQDLKLLDELAEILVAMQERVAALVARLAGDAPLTAALLAANDQLNNLLLRYQRAATNRNKAAMSGKSPAAALGAAMGVPMGNDGASKSEDDALIDLSDDVPDITKLTVKEPSGDKSPGSSKDEFDMFAQSRNLTYENSKTGGSSYADNLEEQSSSSLVAAANQRATQGAPLPTGMDQREIDEIAAWLEQEKAAASTAEGAQESVTSSDFDKFLAERAAAADNLPNANDDRAQNTPQQTPRHRQIKKEEPNSMFAL</sequence>
<organism evidence="7 8">
    <name type="scientific">Plutella xylostella</name>
    <name type="common">Diamondback moth</name>
    <name type="synonym">Plutella maculipennis</name>
    <dbReference type="NCBI Taxonomy" id="51655"/>
    <lineage>
        <taxon>Eukaryota</taxon>
        <taxon>Metazoa</taxon>
        <taxon>Ecdysozoa</taxon>
        <taxon>Arthropoda</taxon>
        <taxon>Hexapoda</taxon>
        <taxon>Insecta</taxon>
        <taxon>Pterygota</taxon>
        <taxon>Neoptera</taxon>
        <taxon>Endopterygota</taxon>
        <taxon>Lepidoptera</taxon>
        <taxon>Glossata</taxon>
        <taxon>Ditrysia</taxon>
        <taxon>Yponomeutoidea</taxon>
        <taxon>Plutellidae</taxon>
        <taxon>Plutella</taxon>
    </lineage>
</organism>
<evidence type="ECO:0000259" key="5">
    <source>
        <dbReference type="PROSITE" id="PS50179"/>
    </source>
</evidence>
<dbReference type="GO" id="GO:0030276">
    <property type="term" value="F:clathrin binding"/>
    <property type="evidence" value="ECO:0007669"/>
    <property type="project" value="TreeGrafter"/>
</dbReference>
<feature type="domain" description="GAT" evidence="6">
    <location>
        <begin position="284"/>
        <end position="375"/>
    </location>
</feature>
<feature type="compositionally biased region" description="Polar residues" evidence="4">
    <location>
        <begin position="454"/>
        <end position="476"/>
    </location>
</feature>
<dbReference type="InterPro" id="IPR004152">
    <property type="entry name" value="GAT_dom"/>
</dbReference>
<feature type="compositionally biased region" description="Low complexity" evidence="4">
    <location>
        <begin position="534"/>
        <end position="545"/>
    </location>
</feature>
<dbReference type="SUPFAM" id="SSF48464">
    <property type="entry name" value="ENTH/VHS domain"/>
    <property type="match status" value="1"/>
</dbReference>
<dbReference type="GO" id="GO:0007165">
    <property type="term" value="P:signal transduction"/>
    <property type="evidence" value="ECO:0007669"/>
    <property type="project" value="TreeGrafter"/>
</dbReference>
<dbReference type="InterPro" id="IPR008942">
    <property type="entry name" value="ENTH_VHS"/>
</dbReference>
<dbReference type="SMART" id="SM00288">
    <property type="entry name" value="VHS"/>
    <property type="match status" value="1"/>
</dbReference>